<evidence type="ECO:0000313" key="3">
    <source>
        <dbReference type="EMBL" id="KAK4220161.1"/>
    </source>
</evidence>
<dbReference type="AlphaFoldDB" id="A0AAN7BBW8"/>
<reference evidence="3" key="1">
    <citation type="journal article" date="2023" name="Mol. Phylogenet. Evol.">
        <title>Genome-scale phylogeny and comparative genomics of the fungal order Sordariales.</title>
        <authorList>
            <person name="Hensen N."/>
            <person name="Bonometti L."/>
            <person name="Westerberg I."/>
            <person name="Brannstrom I.O."/>
            <person name="Guillou S."/>
            <person name="Cros-Aarteil S."/>
            <person name="Calhoun S."/>
            <person name="Haridas S."/>
            <person name="Kuo A."/>
            <person name="Mondo S."/>
            <person name="Pangilinan J."/>
            <person name="Riley R."/>
            <person name="LaButti K."/>
            <person name="Andreopoulos B."/>
            <person name="Lipzen A."/>
            <person name="Chen C."/>
            <person name="Yan M."/>
            <person name="Daum C."/>
            <person name="Ng V."/>
            <person name="Clum A."/>
            <person name="Steindorff A."/>
            <person name="Ohm R.A."/>
            <person name="Martin F."/>
            <person name="Silar P."/>
            <person name="Natvig D.O."/>
            <person name="Lalanne C."/>
            <person name="Gautier V."/>
            <person name="Ament-Velasquez S.L."/>
            <person name="Kruys A."/>
            <person name="Hutchinson M.I."/>
            <person name="Powell A.J."/>
            <person name="Barry K."/>
            <person name="Miller A.N."/>
            <person name="Grigoriev I.V."/>
            <person name="Debuchy R."/>
            <person name="Gladieux P."/>
            <person name="Hiltunen Thoren M."/>
            <person name="Johannesson H."/>
        </authorList>
    </citation>
    <scope>NUCLEOTIDE SEQUENCE</scope>
    <source>
        <strain evidence="3">PSN293</strain>
    </source>
</reference>
<keyword evidence="4" id="KW-1185">Reference proteome</keyword>
<evidence type="ECO:0000256" key="1">
    <source>
        <dbReference type="SAM" id="SignalP"/>
    </source>
</evidence>
<dbReference type="InterPro" id="IPR036673">
    <property type="entry name" value="Cyanovirin-N_sf"/>
</dbReference>
<protein>
    <submittedName>
        <fullName evidence="3">Cyanovirin-N</fullName>
    </submittedName>
</protein>
<dbReference type="Proteomes" id="UP001301769">
    <property type="component" value="Unassembled WGS sequence"/>
</dbReference>
<feature type="signal peptide" evidence="1">
    <location>
        <begin position="1"/>
        <end position="19"/>
    </location>
</feature>
<dbReference type="Pfam" id="PF08881">
    <property type="entry name" value="CVNH"/>
    <property type="match status" value="1"/>
</dbReference>
<name>A0AAN7BBW8_9PEZI</name>
<sequence length="149" mass="15857">MQLSILTLLLSGVATTVLAAPAAPKTNDLVLQDNASPGPLPKRSFMASCNTCELGANPTRDLHCQCRNNAGALVPAYLNLDNCLVNDMGVPKWRRGGGFSASCTGYLGMKQTELVLNTQCKNGKGGTTKHILPLNYNIHNDNGAMRCEP</sequence>
<dbReference type="InterPro" id="IPR011058">
    <property type="entry name" value="Cyanovirin-N"/>
</dbReference>
<evidence type="ECO:0000259" key="2">
    <source>
        <dbReference type="SMART" id="SM01111"/>
    </source>
</evidence>
<gene>
    <name evidence="3" type="ORF">QBC37DRAFT_367177</name>
</gene>
<accession>A0AAN7BBW8</accession>
<organism evidence="3 4">
    <name type="scientific">Rhypophila decipiens</name>
    <dbReference type="NCBI Taxonomy" id="261697"/>
    <lineage>
        <taxon>Eukaryota</taxon>
        <taxon>Fungi</taxon>
        <taxon>Dikarya</taxon>
        <taxon>Ascomycota</taxon>
        <taxon>Pezizomycotina</taxon>
        <taxon>Sordariomycetes</taxon>
        <taxon>Sordariomycetidae</taxon>
        <taxon>Sordariales</taxon>
        <taxon>Naviculisporaceae</taxon>
        <taxon>Rhypophila</taxon>
    </lineage>
</organism>
<keyword evidence="1" id="KW-0732">Signal</keyword>
<dbReference type="SUPFAM" id="SSF51322">
    <property type="entry name" value="Cyanovirin-N"/>
    <property type="match status" value="1"/>
</dbReference>
<reference evidence="3" key="2">
    <citation type="submission" date="2023-05" db="EMBL/GenBank/DDBJ databases">
        <authorList>
            <consortium name="Lawrence Berkeley National Laboratory"/>
            <person name="Steindorff A."/>
            <person name="Hensen N."/>
            <person name="Bonometti L."/>
            <person name="Westerberg I."/>
            <person name="Brannstrom I.O."/>
            <person name="Guillou S."/>
            <person name="Cros-Aarteil S."/>
            <person name="Calhoun S."/>
            <person name="Haridas S."/>
            <person name="Kuo A."/>
            <person name="Mondo S."/>
            <person name="Pangilinan J."/>
            <person name="Riley R."/>
            <person name="Labutti K."/>
            <person name="Andreopoulos B."/>
            <person name="Lipzen A."/>
            <person name="Chen C."/>
            <person name="Yanf M."/>
            <person name="Daum C."/>
            <person name="Ng V."/>
            <person name="Clum A."/>
            <person name="Ohm R."/>
            <person name="Martin F."/>
            <person name="Silar P."/>
            <person name="Natvig D."/>
            <person name="Lalanne C."/>
            <person name="Gautier V."/>
            <person name="Ament-Velasquez S.L."/>
            <person name="Kruys A."/>
            <person name="Hutchinson M.I."/>
            <person name="Powell A.J."/>
            <person name="Barry K."/>
            <person name="Miller A.N."/>
            <person name="Grigoriev I.V."/>
            <person name="Debuchy R."/>
            <person name="Gladieux P."/>
            <person name="Thoren M.H."/>
            <person name="Johannesson H."/>
        </authorList>
    </citation>
    <scope>NUCLEOTIDE SEQUENCE</scope>
    <source>
        <strain evidence="3">PSN293</strain>
    </source>
</reference>
<dbReference type="SMART" id="SM01111">
    <property type="entry name" value="CVNH"/>
    <property type="match status" value="1"/>
</dbReference>
<feature type="chain" id="PRO_5042967925" evidence="1">
    <location>
        <begin position="20"/>
        <end position="149"/>
    </location>
</feature>
<comment type="caution">
    <text evidence="3">The sequence shown here is derived from an EMBL/GenBank/DDBJ whole genome shotgun (WGS) entry which is preliminary data.</text>
</comment>
<feature type="domain" description="Cyanovirin-N" evidence="2">
    <location>
        <begin position="44"/>
        <end position="147"/>
    </location>
</feature>
<proteinExistence type="predicted"/>
<dbReference type="Gene3D" id="2.30.60.10">
    <property type="entry name" value="Cyanovirin-N"/>
    <property type="match status" value="1"/>
</dbReference>
<dbReference type="EMBL" id="MU858045">
    <property type="protein sequence ID" value="KAK4220161.1"/>
    <property type="molecule type" value="Genomic_DNA"/>
</dbReference>
<evidence type="ECO:0000313" key="4">
    <source>
        <dbReference type="Proteomes" id="UP001301769"/>
    </source>
</evidence>